<dbReference type="STRING" id="241244.ATY39_11240"/>
<name>A0A143HHV2_9BACL</name>
<dbReference type="Pfam" id="PF11155">
    <property type="entry name" value="DUF2935"/>
    <property type="match status" value="2"/>
</dbReference>
<dbReference type="RefSeq" id="WP_066791934.1">
    <property type="nucleotide sequence ID" value="NZ_CP014806.1"/>
</dbReference>
<dbReference type="InterPro" id="IPR021328">
    <property type="entry name" value="CotB-like"/>
</dbReference>
<gene>
    <name evidence="1" type="ORF">ATY39_11240</name>
</gene>
<keyword evidence="2" id="KW-1185">Reference proteome</keyword>
<evidence type="ECO:0000313" key="2">
    <source>
        <dbReference type="Proteomes" id="UP000076021"/>
    </source>
</evidence>
<sequence length="234" mass="27188">MNHGQFIRDSLYESEKEAIEKAKGFIERFKELHEKVKAIDIASAPSFASEANEAAEQLKQFKFDIIRRQLEGKIGIHLTPSFIGHMVLELEEYQNVLGYLEKGEVPPIFHELHHHLLWLRDAYGHAGTINDNMDGVEKRFKEKSHLFTQHFEQFYLKAVELTTFLQANIDSFPALKRFNNEVDVEMNLFKTFLLELEEHELSAEVLSSFTAPMAEHMAKEEQYYLLKLAESRSA</sequence>
<dbReference type="OrthoDB" id="1633927at2"/>
<accession>A0A143HHV2</accession>
<reference evidence="2" key="2">
    <citation type="submission" date="2016-03" db="EMBL/GenBank/DDBJ databases">
        <authorList>
            <person name="Ploux O."/>
        </authorList>
    </citation>
    <scope>NUCLEOTIDE SEQUENCE [LARGE SCALE GENOMIC DNA]</scope>
    <source>
        <strain evidence="2">PP9</strain>
    </source>
</reference>
<dbReference type="Gene3D" id="1.20.1260.120">
    <property type="entry name" value="Protein of unknown function DUF2935"/>
    <property type="match status" value="1"/>
</dbReference>
<reference evidence="1 2" key="1">
    <citation type="journal article" date="2016" name="Genome Announc.">
        <title>Whole-Genome Sequence of Rummeliibacillus stabekisii Strain PP9 Isolated from Antarctic Soil.</title>
        <authorList>
            <person name="da Mota F.F."/>
            <person name="Vollu R.E."/>
            <person name="Jurelevicius D."/>
            <person name="Seldin L."/>
        </authorList>
    </citation>
    <scope>NUCLEOTIDE SEQUENCE [LARGE SCALE GENOMIC DNA]</scope>
    <source>
        <strain evidence="1 2">PP9</strain>
    </source>
</reference>
<organism evidence="1 2">
    <name type="scientific">Rummeliibacillus stabekisii</name>
    <dbReference type="NCBI Taxonomy" id="241244"/>
    <lineage>
        <taxon>Bacteria</taxon>
        <taxon>Bacillati</taxon>
        <taxon>Bacillota</taxon>
        <taxon>Bacilli</taxon>
        <taxon>Bacillales</taxon>
        <taxon>Caryophanaceae</taxon>
        <taxon>Rummeliibacillus</taxon>
    </lineage>
</organism>
<protein>
    <recommendedName>
        <fullName evidence="3">DUF2935 domain-containing protein</fullName>
    </recommendedName>
</protein>
<evidence type="ECO:0000313" key="1">
    <source>
        <dbReference type="EMBL" id="AMX01086.1"/>
    </source>
</evidence>
<dbReference type="AlphaFoldDB" id="A0A143HHV2"/>
<dbReference type="Proteomes" id="UP000076021">
    <property type="component" value="Chromosome"/>
</dbReference>
<evidence type="ECO:0008006" key="3">
    <source>
        <dbReference type="Google" id="ProtNLM"/>
    </source>
</evidence>
<dbReference type="KEGG" id="rst:ATY39_11240"/>
<proteinExistence type="predicted"/>
<dbReference type="EMBL" id="CP014806">
    <property type="protein sequence ID" value="AMX01086.1"/>
    <property type="molecule type" value="Genomic_DNA"/>
</dbReference>
<dbReference type="SUPFAM" id="SSF158430">
    <property type="entry name" value="Bacillus cereus metalloprotein-like"/>
    <property type="match status" value="2"/>
</dbReference>